<reference evidence="2" key="1">
    <citation type="journal article" date="2023" name="G3 (Bethesda)">
        <title>Genome assembly and association tests identify interacting loci associated with vigor, precocity, and sex in interspecific pistachio rootstocks.</title>
        <authorList>
            <person name="Palmer W."/>
            <person name="Jacygrad E."/>
            <person name="Sagayaradj S."/>
            <person name="Cavanaugh K."/>
            <person name="Han R."/>
            <person name="Bertier L."/>
            <person name="Beede B."/>
            <person name="Kafkas S."/>
            <person name="Golino D."/>
            <person name="Preece J."/>
            <person name="Michelmore R."/>
        </authorList>
    </citation>
    <scope>NUCLEOTIDE SEQUENCE [LARGE SCALE GENOMIC DNA]</scope>
</reference>
<organism evidence="1 2">
    <name type="scientific">Pistacia atlantica</name>
    <dbReference type="NCBI Taxonomy" id="434234"/>
    <lineage>
        <taxon>Eukaryota</taxon>
        <taxon>Viridiplantae</taxon>
        <taxon>Streptophyta</taxon>
        <taxon>Embryophyta</taxon>
        <taxon>Tracheophyta</taxon>
        <taxon>Spermatophyta</taxon>
        <taxon>Magnoliopsida</taxon>
        <taxon>eudicotyledons</taxon>
        <taxon>Gunneridae</taxon>
        <taxon>Pentapetalae</taxon>
        <taxon>rosids</taxon>
        <taxon>malvids</taxon>
        <taxon>Sapindales</taxon>
        <taxon>Anacardiaceae</taxon>
        <taxon>Pistacia</taxon>
    </lineage>
</organism>
<keyword evidence="2" id="KW-1185">Reference proteome</keyword>
<evidence type="ECO:0000313" key="1">
    <source>
        <dbReference type="EMBL" id="KAJ0085561.1"/>
    </source>
</evidence>
<dbReference type="EMBL" id="CM047906">
    <property type="protein sequence ID" value="KAJ0085561.1"/>
    <property type="molecule type" value="Genomic_DNA"/>
</dbReference>
<gene>
    <name evidence="1" type="ORF">Patl1_07632</name>
</gene>
<comment type="caution">
    <text evidence="1">The sequence shown here is derived from an EMBL/GenBank/DDBJ whole genome shotgun (WGS) entry which is preliminary data.</text>
</comment>
<protein>
    <submittedName>
        <fullName evidence="1">Uncharacterized protein</fullName>
    </submittedName>
</protein>
<proteinExistence type="predicted"/>
<sequence>MGEAWPPLILPLFLNLRLRELEREVWEESVPRSRLKIDLEVILMEEEEERQEVKQTKSSLVCSCTSIVVAML</sequence>
<evidence type="ECO:0000313" key="2">
    <source>
        <dbReference type="Proteomes" id="UP001164250"/>
    </source>
</evidence>
<dbReference type="Proteomes" id="UP001164250">
    <property type="component" value="Chromosome 10"/>
</dbReference>
<name>A0ACC1AHT4_9ROSI</name>
<accession>A0ACC1AHT4</accession>